<dbReference type="PANTHER" id="PTHR34136:SF1">
    <property type="entry name" value="UDP-N-ACETYL-D-MANNOSAMINURONIC ACID TRANSFERASE"/>
    <property type="match status" value="1"/>
</dbReference>
<dbReference type="NCBIfam" id="TIGR00696">
    <property type="entry name" value="wecG_tagA_cpsF"/>
    <property type="match status" value="1"/>
</dbReference>
<dbReference type="Pfam" id="PF03808">
    <property type="entry name" value="Glyco_tran_WecG"/>
    <property type="match status" value="1"/>
</dbReference>
<comment type="caution">
    <text evidence="3">The sequence shown here is derived from an EMBL/GenBank/DDBJ whole genome shotgun (WGS) entry which is preliminary data.</text>
</comment>
<dbReference type="OrthoDB" id="9771846at2"/>
<gene>
    <name evidence="3" type="ORF">SLNSH_04705</name>
</gene>
<keyword evidence="2 3" id="KW-0808">Transferase</keyword>
<dbReference type="EMBL" id="PVZS01000004">
    <property type="protein sequence ID" value="PSC06109.1"/>
    <property type="molecule type" value="Genomic_DNA"/>
</dbReference>
<reference evidence="4" key="1">
    <citation type="submission" date="2018-03" db="EMBL/GenBank/DDBJ databases">
        <authorList>
            <person name="Sun L."/>
            <person name="Liu H."/>
            <person name="Chen W."/>
            <person name="Huang K."/>
            <person name="Liu W."/>
            <person name="Gao X."/>
        </authorList>
    </citation>
    <scope>NUCLEOTIDE SEQUENCE [LARGE SCALE GENOMIC DNA]</scope>
    <source>
        <strain evidence="4">SH9</strain>
    </source>
</reference>
<dbReference type="Proteomes" id="UP000239772">
    <property type="component" value="Unassembled WGS sequence"/>
</dbReference>
<evidence type="ECO:0000313" key="3">
    <source>
        <dbReference type="EMBL" id="PSC06109.1"/>
    </source>
</evidence>
<dbReference type="RefSeq" id="WP_106335517.1">
    <property type="nucleotide sequence ID" value="NZ_PVZS01000004.1"/>
</dbReference>
<keyword evidence="4" id="KW-1185">Reference proteome</keyword>
<dbReference type="PANTHER" id="PTHR34136">
    <property type="match status" value="1"/>
</dbReference>
<dbReference type="InterPro" id="IPR004629">
    <property type="entry name" value="WecG_TagA_CpsF"/>
</dbReference>
<proteinExistence type="predicted"/>
<evidence type="ECO:0000256" key="2">
    <source>
        <dbReference type="ARBA" id="ARBA00022679"/>
    </source>
</evidence>
<dbReference type="GO" id="GO:0016758">
    <property type="term" value="F:hexosyltransferase activity"/>
    <property type="evidence" value="ECO:0007669"/>
    <property type="project" value="TreeGrafter"/>
</dbReference>
<keyword evidence="1" id="KW-0328">Glycosyltransferase</keyword>
<protein>
    <submittedName>
        <fullName evidence="3">Glycosyltransferase</fullName>
    </submittedName>
</protein>
<dbReference type="AlphaFoldDB" id="A0A2T1HX71"/>
<evidence type="ECO:0000256" key="1">
    <source>
        <dbReference type="ARBA" id="ARBA00022676"/>
    </source>
</evidence>
<evidence type="ECO:0000313" key="4">
    <source>
        <dbReference type="Proteomes" id="UP000239772"/>
    </source>
</evidence>
<accession>A0A2T1HX71</accession>
<sequence>MLRVRLLDTPVDIATMDETAGRALSAMRSGRRCQHVAMNVAKLVNARTDPELAQDIRDSDIIGIDGMGVVYALEALGHLVPERVSGIDLFLRLMEECARRGFRPFLLGARPDVLADAQAELRRLFPGLTFAGAHHGYFKPDEEERIRDLIRGSGAHCLFIAMPTPRKERFMRRWRDTLDVPFLMGVGGSFDVVAGRVTRAPFAMQRLGLEWLHRLLQEPRRMTGRYLRTNAVFALLLAREIAAQRLRALRPARPTNAA</sequence>
<dbReference type="CDD" id="cd06533">
    <property type="entry name" value="Glyco_transf_WecG_TagA"/>
    <property type="match status" value="1"/>
</dbReference>
<organism evidence="3 4">
    <name type="scientific">Alsobacter soli</name>
    <dbReference type="NCBI Taxonomy" id="2109933"/>
    <lineage>
        <taxon>Bacteria</taxon>
        <taxon>Pseudomonadati</taxon>
        <taxon>Pseudomonadota</taxon>
        <taxon>Alphaproteobacteria</taxon>
        <taxon>Hyphomicrobiales</taxon>
        <taxon>Alsobacteraceae</taxon>
        <taxon>Alsobacter</taxon>
    </lineage>
</organism>
<name>A0A2T1HX71_9HYPH</name>